<accession>A0A2P5YQ95</accession>
<dbReference type="Proteomes" id="UP000239757">
    <property type="component" value="Unassembled WGS sequence"/>
</dbReference>
<organism evidence="3 4">
    <name type="scientific">Gossypium barbadense</name>
    <name type="common">Sea Island cotton</name>
    <name type="synonym">Hibiscus barbadensis</name>
    <dbReference type="NCBI Taxonomy" id="3634"/>
    <lineage>
        <taxon>Eukaryota</taxon>
        <taxon>Viridiplantae</taxon>
        <taxon>Streptophyta</taxon>
        <taxon>Embryophyta</taxon>
        <taxon>Tracheophyta</taxon>
        <taxon>Spermatophyta</taxon>
        <taxon>Magnoliopsida</taxon>
        <taxon>eudicotyledons</taxon>
        <taxon>Gunneridae</taxon>
        <taxon>Pentapetalae</taxon>
        <taxon>rosids</taxon>
        <taxon>malvids</taxon>
        <taxon>Malvales</taxon>
        <taxon>Malvaceae</taxon>
        <taxon>Malvoideae</taxon>
        <taxon>Gossypium</taxon>
    </lineage>
</organism>
<dbReference type="OrthoDB" id="1601230at2759"/>
<dbReference type="Gene3D" id="3.30.70.100">
    <property type="match status" value="1"/>
</dbReference>
<reference evidence="3 4" key="1">
    <citation type="submission" date="2015-01" db="EMBL/GenBank/DDBJ databases">
        <title>Genome of allotetraploid Gossypium barbadense reveals genomic plasticity and fiber elongation in cotton evolution.</title>
        <authorList>
            <person name="Chen X."/>
            <person name="Liu X."/>
            <person name="Zhao B."/>
            <person name="Zheng H."/>
            <person name="Hu Y."/>
            <person name="Lu G."/>
            <person name="Yang C."/>
            <person name="Chen J."/>
            <person name="Shan C."/>
            <person name="Zhang L."/>
            <person name="Zhou Y."/>
            <person name="Wang L."/>
            <person name="Guo W."/>
            <person name="Bai Y."/>
            <person name="Ruan J."/>
            <person name="Shangguan X."/>
            <person name="Mao Y."/>
            <person name="Jiang J."/>
            <person name="Zhu Y."/>
            <person name="Lei J."/>
            <person name="Kang H."/>
            <person name="Chen S."/>
            <person name="He X."/>
            <person name="Wang R."/>
            <person name="Wang Y."/>
            <person name="Chen J."/>
            <person name="Wang L."/>
            <person name="Yu S."/>
            <person name="Wang B."/>
            <person name="Wei J."/>
            <person name="Song S."/>
            <person name="Lu X."/>
            <person name="Gao Z."/>
            <person name="Gu W."/>
            <person name="Deng X."/>
            <person name="Ma D."/>
            <person name="Wang S."/>
            <person name="Liang W."/>
            <person name="Fang L."/>
            <person name="Cai C."/>
            <person name="Zhu X."/>
            <person name="Zhou B."/>
            <person name="Zhang Y."/>
            <person name="Chen Z."/>
            <person name="Xu S."/>
            <person name="Zhu R."/>
            <person name="Wang S."/>
            <person name="Zhang T."/>
            <person name="Zhao G."/>
        </authorList>
    </citation>
    <scope>NUCLEOTIDE SEQUENCE [LARGE SCALE GENOMIC DNA]</scope>
    <source>
        <strain evidence="4">cv. Xinhai21</strain>
        <tissue evidence="3">Leaf</tissue>
    </source>
</reference>
<evidence type="ECO:0000313" key="3">
    <source>
        <dbReference type="EMBL" id="PPS17738.1"/>
    </source>
</evidence>
<dbReference type="EMBL" id="KZ662897">
    <property type="protein sequence ID" value="PPS17738.1"/>
    <property type="molecule type" value="Genomic_DNA"/>
</dbReference>
<evidence type="ECO:0000256" key="1">
    <source>
        <dbReference type="ARBA" id="ARBA00011738"/>
    </source>
</evidence>
<dbReference type="InterPro" id="IPR044662">
    <property type="entry name" value="HS1/DABB1-like"/>
</dbReference>
<dbReference type="FunFam" id="3.30.70.100:FF:000040">
    <property type="entry name" value="Stress-response A/B barrel domain-containing protein HS1"/>
    <property type="match status" value="1"/>
</dbReference>
<dbReference type="InterPro" id="IPR013097">
    <property type="entry name" value="Dabb"/>
</dbReference>
<evidence type="ECO:0000259" key="2">
    <source>
        <dbReference type="PROSITE" id="PS51502"/>
    </source>
</evidence>
<dbReference type="SUPFAM" id="SSF54909">
    <property type="entry name" value="Dimeric alpha+beta barrel"/>
    <property type="match status" value="1"/>
</dbReference>
<dbReference type="PROSITE" id="PS51502">
    <property type="entry name" value="S_R_A_B_BARREL"/>
    <property type="match status" value="1"/>
</dbReference>
<dbReference type="AlphaFoldDB" id="A0A2P5YQ95"/>
<dbReference type="SMART" id="SM00886">
    <property type="entry name" value="Dabb"/>
    <property type="match status" value="1"/>
</dbReference>
<sequence length="117" mass="13293">MEEAKGVVKHILLAKFKDEIPPEKIEELIKRLCQSLGKQPISDPAFGQNQFHDDRGKDVSIENLHQGFTHVFESTFESTEGIAEYIAHPAHVEFANLFLPSLDKVIVFDYKPTVVRC</sequence>
<dbReference type="InterPro" id="IPR011008">
    <property type="entry name" value="Dimeric_a/b-barrel"/>
</dbReference>
<evidence type="ECO:0000313" key="4">
    <source>
        <dbReference type="Proteomes" id="UP000239757"/>
    </source>
</evidence>
<dbReference type="PANTHER" id="PTHR33178:SF10">
    <property type="entry name" value="STRESS-RESPONSE A_B BARREL DOMAIN-CONTAINING PROTEIN"/>
    <property type="match status" value="1"/>
</dbReference>
<comment type="subunit">
    <text evidence="1">Homodimer.</text>
</comment>
<dbReference type="Pfam" id="PF07876">
    <property type="entry name" value="Dabb"/>
    <property type="match status" value="1"/>
</dbReference>
<dbReference type="GO" id="GO:0009865">
    <property type="term" value="P:pollen tube adhesion"/>
    <property type="evidence" value="ECO:0007669"/>
    <property type="project" value="TreeGrafter"/>
</dbReference>
<gene>
    <name evidence="3" type="ORF">GOBAR_AA02837</name>
</gene>
<proteinExistence type="predicted"/>
<dbReference type="PANTHER" id="PTHR33178">
    <property type="match status" value="1"/>
</dbReference>
<protein>
    <recommendedName>
        <fullName evidence="2">Stress-response A/B barrel domain-containing protein</fullName>
    </recommendedName>
</protein>
<feature type="domain" description="Stress-response A/B barrel" evidence="2">
    <location>
        <begin position="8"/>
        <end position="110"/>
    </location>
</feature>
<name>A0A2P5YQ95_GOSBA</name>